<name>A0A1M4TZP8_9FIRM</name>
<organism evidence="1 2">
    <name type="scientific">Tissierella praeacuta DSM 18095</name>
    <dbReference type="NCBI Taxonomy" id="1123404"/>
    <lineage>
        <taxon>Bacteria</taxon>
        <taxon>Bacillati</taxon>
        <taxon>Bacillota</taxon>
        <taxon>Tissierellia</taxon>
        <taxon>Tissierellales</taxon>
        <taxon>Tissierellaceae</taxon>
        <taxon>Tissierella</taxon>
    </lineage>
</organism>
<dbReference type="AlphaFoldDB" id="A0A1M4TZP8"/>
<proteinExistence type="predicted"/>
<dbReference type="GeneID" id="90996755"/>
<dbReference type="STRING" id="1123404.SAMN02745784_00943"/>
<reference evidence="2" key="1">
    <citation type="submission" date="2016-11" db="EMBL/GenBank/DDBJ databases">
        <authorList>
            <person name="Varghese N."/>
            <person name="Submissions S."/>
        </authorList>
    </citation>
    <scope>NUCLEOTIDE SEQUENCE [LARGE SCALE GENOMIC DNA]</scope>
    <source>
        <strain evidence="2">DSM 18095</strain>
    </source>
</reference>
<sequence>MAAYCDDINGDNDTSTVVAGSSGKEAEVKFLCCVLIANTPVNVKKLKFMRGEFSYERK</sequence>
<dbReference type="RefSeq" id="WP_234949978.1">
    <property type="nucleotide sequence ID" value="NZ_FQTY01000002.1"/>
</dbReference>
<evidence type="ECO:0000313" key="2">
    <source>
        <dbReference type="Proteomes" id="UP000184114"/>
    </source>
</evidence>
<protein>
    <submittedName>
        <fullName evidence="1">Uncharacterized protein</fullName>
    </submittedName>
</protein>
<dbReference type="EMBL" id="FQTY01000002">
    <property type="protein sequence ID" value="SHE49928.1"/>
    <property type="molecule type" value="Genomic_DNA"/>
</dbReference>
<keyword evidence="2" id="KW-1185">Reference proteome</keyword>
<accession>A0A1M4TZP8</accession>
<evidence type="ECO:0000313" key="1">
    <source>
        <dbReference type="EMBL" id="SHE49928.1"/>
    </source>
</evidence>
<dbReference type="Proteomes" id="UP000184114">
    <property type="component" value="Unassembled WGS sequence"/>
</dbReference>
<gene>
    <name evidence="1" type="ORF">SAMN02745784_00943</name>
</gene>